<evidence type="ECO:0000313" key="2">
    <source>
        <dbReference type="EMBL" id="PTE19896.1"/>
    </source>
</evidence>
<feature type="region of interest" description="Disordered" evidence="1">
    <location>
        <begin position="1"/>
        <end position="75"/>
    </location>
</feature>
<accession>A0A2T4JPU7</accession>
<proteinExistence type="predicted"/>
<name>A0A2T4JPU7_9RHOB</name>
<dbReference type="EMBL" id="PZKG01000165">
    <property type="protein sequence ID" value="PTE19896.1"/>
    <property type="molecule type" value="Genomic_DNA"/>
</dbReference>
<keyword evidence="3" id="KW-1185">Reference proteome</keyword>
<evidence type="ECO:0000313" key="3">
    <source>
        <dbReference type="Proteomes" id="UP000241010"/>
    </source>
</evidence>
<evidence type="ECO:0000256" key="1">
    <source>
        <dbReference type="SAM" id="MobiDB-lite"/>
    </source>
</evidence>
<sequence length="75" mass="8283">MEAGSSLDIFERMMRSAPQTGAEGSHVGAQPPRSERQRKADATTEAARQLIEEENEAREAKTRRLRASRLAQGDS</sequence>
<comment type="caution">
    <text evidence="2">The sequence shown here is derived from an EMBL/GenBank/DDBJ whole genome shotgun (WGS) entry which is preliminary data.</text>
</comment>
<dbReference type="Proteomes" id="UP000241010">
    <property type="component" value="Unassembled WGS sequence"/>
</dbReference>
<organism evidence="2 3">
    <name type="scientific">Cereibacter changlensis JA139</name>
    <dbReference type="NCBI Taxonomy" id="1188249"/>
    <lineage>
        <taxon>Bacteria</taxon>
        <taxon>Pseudomonadati</taxon>
        <taxon>Pseudomonadota</taxon>
        <taxon>Alphaproteobacteria</taxon>
        <taxon>Rhodobacterales</taxon>
        <taxon>Paracoccaceae</taxon>
        <taxon>Cereibacter</taxon>
    </lineage>
</organism>
<reference evidence="2 3" key="1">
    <citation type="submission" date="2018-03" db="EMBL/GenBank/DDBJ databases">
        <title>Cereibacter changlensis.</title>
        <authorList>
            <person name="Meyer T.E."/>
            <person name="Miller S."/>
            <person name="Lodha T."/>
            <person name="Gandham S."/>
            <person name="Chintalapati S."/>
            <person name="Chintalapati V.R."/>
        </authorList>
    </citation>
    <scope>NUCLEOTIDE SEQUENCE [LARGE SCALE GENOMIC DNA]</scope>
    <source>
        <strain evidence="2 3">JA139</strain>
    </source>
</reference>
<gene>
    <name evidence="2" type="ORF">C5F48_20475</name>
</gene>
<dbReference type="AlphaFoldDB" id="A0A2T4JPU7"/>
<protein>
    <submittedName>
        <fullName evidence="2">Uncharacterized protein</fullName>
    </submittedName>
</protein>
<dbReference type="RefSeq" id="WP_107665643.1">
    <property type="nucleotide sequence ID" value="NZ_PZKG01000165.1"/>
</dbReference>
<feature type="compositionally biased region" description="Basic and acidic residues" evidence="1">
    <location>
        <begin position="33"/>
        <end position="42"/>
    </location>
</feature>